<organism evidence="2 3">
    <name type="scientific">Cladophialophora immunda</name>
    <dbReference type="NCBI Taxonomy" id="569365"/>
    <lineage>
        <taxon>Eukaryota</taxon>
        <taxon>Fungi</taxon>
        <taxon>Dikarya</taxon>
        <taxon>Ascomycota</taxon>
        <taxon>Pezizomycotina</taxon>
        <taxon>Eurotiomycetes</taxon>
        <taxon>Chaetothyriomycetidae</taxon>
        <taxon>Chaetothyriales</taxon>
        <taxon>Herpotrichiellaceae</taxon>
        <taxon>Cladophialophora</taxon>
    </lineage>
</organism>
<reference evidence="2 3" key="1">
    <citation type="submission" date="2015-01" db="EMBL/GenBank/DDBJ databases">
        <title>The Genome Sequence of Cladophialophora immunda CBS83496.</title>
        <authorList>
            <consortium name="The Broad Institute Genomics Platform"/>
            <person name="Cuomo C."/>
            <person name="de Hoog S."/>
            <person name="Gorbushina A."/>
            <person name="Stielow B."/>
            <person name="Teixiera M."/>
            <person name="Abouelleil A."/>
            <person name="Chapman S.B."/>
            <person name="Priest M."/>
            <person name="Young S.K."/>
            <person name="Wortman J."/>
            <person name="Nusbaum C."/>
            <person name="Birren B."/>
        </authorList>
    </citation>
    <scope>NUCLEOTIDE SEQUENCE [LARGE SCALE GENOMIC DNA]</scope>
    <source>
        <strain evidence="2 3">CBS 83496</strain>
    </source>
</reference>
<accession>A0A0D1ZG01</accession>
<feature type="region of interest" description="Disordered" evidence="1">
    <location>
        <begin position="17"/>
        <end position="37"/>
    </location>
</feature>
<keyword evidence="3" id="KW-1185">Reference proteome</keyword>
<dbReference type="EMBL" id="KN847043">
    <property type="protein sequence ID" value="KIW26781.1"/>
    <property type="molecule type" value="Genomic_DNA"/>
</dbReference>
<dbReference type="VEuPathDB" id="FungiDB:PV07_06589"/>
<name>A0A0D1ZG01_9EURO</name>
<sequence length="437" mass="48074">MASTLAQSQLSKSLSVNAPGVVAPGPNTIPTTMSNPPPQQPFPDYALGYDPTADVKSITQAVPPRPPNGQHSAHPFHMLSETNLHPILFQLQPYPSTLNGVVVPLLVNQATNQIELDNKGRHLRYFSHLPRWIAHNVSGMFMELWLRLDPRVEVSDIMARVHLPPGTKMPQVNTFNMRRLRFREYLQAPPFSASRQYPTAMEVDLMAKKTREQLLLNTCMTVDVPNNRLLKPVLNNDKSVAGFVDSGLPIDYFLGGYAMPVPIPSDHQMVVLELRKRMQTLALRRGLGNGPEDYRQVPTALDPAWWLKGQARDVIISDVDNKTHDQWIAEMLEQYPGVTRPVGHLSVPTLQVQPQPPLSQPGVNAPQPATAGVAQPAPTAPMSPVDPRFAGNGAAALAAAPVSPQSFTNAEGCTSYYVEDVHRAEYEAAEAARSQLE</sequence>
<gene>
    <name evidence="2" type="ORF">PV07_06589</name>
</gene>
<dbReference type="RefSeq" id="XP_016246997.1">
    <property type="nucleotide sequence ID" value="XM_016393578.1"/>
</dbReference>
<dbReference type="HOGENOM" id="CLU_039642_0_0_1"/>
<dbReference type="GeneID" id="27345783"/>
<evidence type="ECO:0000313" key="2">
    <source>
        <dbReference type="EMBL" id="KIW26781.1"/>
    </source>
</evidence>
<dbReference type="AlphaFoldDB" id="A0A0D1ZG01"/>
<dbReference type="Proteomes" id="UP000054466">
    <property type="component" value="Unassembled WGS sequence"/>
</dbReference>
<dbReference type="OrthoDB" id="5409522at2759"/>
<evidence type="ECO:0000313" key="3">
    <source>
        <dbReference type="Proteomes" id="UP000054466"/>
    </source>
</evidence>
<evidence type="ECO:0000256" key="1">
    <source>
        <dbReference type="SAM" id="MobiDB-lite"/>
    </source>
</evidence>
<protein>
    <submittedName>
        <fullName evidence="2">Uncharacterized protein</fullName>
    </submittedName>
</protein>
<proteinExistence type="predicted"/>
<feature type="region of interest" description="Disordered" evidence="1">
    <location>
        <begin position="349"/>
        <end position="387"/>
    </location>
</feature>